<evidence type="ECO:0000256" key="1">
    <source>
        <dbReference type="SAM" id="MobiDB-lite"/>
    </source>
</evidence>
<dbReference type="AlphaFoldDB" id="A0A401PKE2"/>
<organism evidence="2 3">
    <name type="scientific">Scyliorhinus torazame</name>
    <name type="common">Cloudy catshark</name>
    <name type="synonym">Catulus torazame</name>
    <dbReference type="NCBI Taxonomy" id="75743"/>
    <lineage>
        <taxon>Eukaryota</taxon>
        <taxon>Metazoa</taxon>
        <taxon>Chordata</taxon>
        <taxon>Craniata</taxon>
        <taxon>Vertebrata</taxon>
        <taxon>Chondrichthyes</taxon>
        <taxon>Elasmobranchii</taxon>
        <taxon>Galeomorphii</taxon>
        <taxon>Galeoidea</taxon>
        <taxon>Carcharhiniformes</taxon>
        <taxon>Scyliorhinidae</taxon>
        <taxon>Scyliorhinus</taxon>
    </lineage>
</organism>
<dbReference type="EMBL" id="BFAA01000677">
    <property type="protein sequence ID" value="GCB73571.1"/>
    <property type="molecule type" value="Genomic_DNA"/>
</dbReference>
<evidence type="ECO:0000313" key="3">
    <source>
        <dbReference type="Proteomes" id="UP000288216"/>
    </source>
</evidence>
<keyword evidence="3" id="KW-1185">Reference proteome</keyword>
<evidence type="ECO:0000313" key="2">
    <source>
        <dbReference type="EMBL" id="GCB73571.1"/>
    </source>
</evidence>
<feature type="region of interest" description="Disordered" evidence="1">
    <location>
        <begin position="70"/>
        <end position="111"/>
    </location>
</feature>
<reference evidence="2 3" key="1">
    <citation type="journal article" date="2018" name="Nat. Ecol. Evol.">
        <title>Shark genomes provide insights into elasmobranch evolution and the origin of vertebrates.</title>
        <authorList>
            <person name="Hara Y"/>
            <person name="Yamaguchi K"/>
            <person name="Onimaru K"/>
            <person name="Kadota M"/>
            <person name="Koyanagi M"/>
            <person name="Keeley SD"/>
            <person name="Tatsumi K"/>
            <person name="Tanaka K"/>
            <person name="Motone F"/>
            <person name="Kageyama Y"/>
            <person name="Nozu R"/>
            <person name="Adachi N"/>
            <person name="Nishimura O"/>
            <person name="Nakagawa R"/>
            <person name="Tanegashima C"/>
            <person name="Kiyatake I"/>
            <person name="Matsumoto R"/>
            <person name="Murakumo K"/>
            <person name="Nishida K"/>
            <person name="Terakita A"/>
            <person name="Kuratani S"/>
            <person name="Sato K"/>
            <person name="Hyodo S Kuraku.S."/>
        </authorList>
    </citation>
    <scope>NUCLEOTIDE SEQUENCE [LARGE SCALE GENOMIC DNA]</scope>
</reference>
<proteinExistence type="predicted"/>
<feature type="non-terminal residue" evidence="2">
    <location>
        <position position="111"/>
    </location>
</feature>
<dbReference type="Proteomes" id="UP000288216">
    <property type="component" value="Unassembled WGS sequence"/>
</dbReference>
<dbReference type="InterPro" id="IPR032675">
    <property type="entry name" value="LRR_dom_sf"/>
</dbReference>
<gene>
    <name evidence="2" type="ORF">scyTo_0002651</name>
</gene>
<comment type="caution">
    <text evidence="2">The sequence shown here is derived from an EMBL/GenBank/DDBJ whole genome shotgun (WGS) entry which is preliminary data.</text>
</comment>
<sequence length="111" mass="12160">HIGLSSNMWVCNKNICALATWLSNFQGRWENSMVCASPEHTQGEDILDAVHGFQICSNLSATTTQITTGYTDSTQQSETTEYGTELMSTDSGSEDTENPTIETSAEDFLEP</sequence>
<feature type="compositionally biased region" description="Polar residues" evidence="1">
    <location>
        <begin position="70"/>
        <end position="91"/>
    </location>
</feature>
<dbReference type="STRING" id="75743.A0A401PKE2"/>
<name>A0A401PKE2_SCYTO</name>
<protein>
    <submittedName>
        <fullName evidence="2">Uncharacterized protein</fullName>
    </submittedName>
</protein>
<dbReference type="OrthoDB" id="2325980at2759"/>
<feature type="non-terminal residue" evidence="2">
    <location>
        <position position="1"/>
    </location>
</feature>
<dbReference type="Gene3D" id="3.80.10.10">
    <property type="entry name" value="Ribonuclease Inhibitor"/>
    <property type="match status" value="1"/>
</dbReference>
<accession>A0A401PKE2</accession>